<sequence length="346" mass="41444">MNNNIEYWKEREKQRLNARLKDEKEVLKELDKQYKIAMKNIEKEIANLFYKYAKQNKLTYAETQKNLTNNEFKVWRMDIKQYIKLIEQTNDERLLLELNTLAMKSRINRLEELFYQISKEIYNTFDIQNNRVEKLLEESVKDSYYKSIYETQKFVGVGTSFSKLDKETLKDIITYPWSGKNFSQRIWKNRDLLSEVIKEEITQMVIRGESLKKIANRVSEKMDSSYENAIRLVQTEHSHFMSEADKKAYESQGVDKYQFLATLQDNTCKRCRNLDMKVYLVKEAKEGENYPPIHPRCRCTTIPYFKHEKGETRTARLPKGKTYEVSANLTYNEWYKEHVIKNIEVV</sequence>
<evidence type="ECO:0000256" key="1">
    <source>
        <dbReference type="SAM" id="Coils"/>
    </source>
</evidence>
<dbReference type="InterPro" id="IPR006528">
    <property type="entry name" value="Phage_head_morphogenesis_dom"/>
</dbReference>
<dbReference type="RefSeq" id="WP_015981490.1">
    <property type="nucleotide sequence ID" value="NZ_BINC01000025.1"/>
</dbReference>
<dbReference type="AlphaFoldDB" id="A0A069A1A5"/>
<keyword evidence="1" id="KW-0175">Coiled coil</keyword>
<accession>A0A069A1A5</accession>
<evidence type="ECO:0000313" key="3">
    <source>
        <dbReference type="EMBL" id="CDS82785.1"/>
    </source>
</evidence>
<name>A0A069A1A5_CLODI</name>
<proteinExistence type="predicted"/>
<gene>
    <name evidence="4" type="ORF">BN1096_400006</name>
    <name evidence="3" type="ORF">BN1097_1070028</name>
</gene>
<dbReference type="EMBL" id="LK932311">
    <property type="protein sequence ID" value="CDS82785.1"/>
    <property type="molecule type" value="Genomic_DNA"/>
</dbReference>
<organism evidence="4">
    <name type="scientific">Clostridioides difficile</name>
    <name type="common">Peptoclostridium difficile</name>
    <dbReference type="NCBI Taxonomy" id="1496"/>
    <lineage>
        <taxon>Bacteria</taxon>
        <taxon>Bacillati</taxon>
        <taxon>Bacillota</taxon>
        <taxon>Clostridia</taxon>
        <taxon>Peptostreptococcales</taxon>
        <taxon>Peptostreptococcaceae</taxon>
        <taxon>Clostridioides</taxon>
    </lineage>
</organism>
<feature type="coiled-coil region" evidence="1">
    <location>
        <begin position="10"/>
        <end position="47"/>
    </location>
</feature>
<protein>
    <submittedName>
        <fullName evidence="4">Putative head protein</fullName>
    </submittedName>
</protein>
<evidence type="ECO:0000313" key="4">
    <source>
        <dbReference type="EMBL" id="CDS84729.1"/>
    </source>
</evidence>
<feature type="domain" description="Phage head morphogenesis" evidence="2">
    <location>
        <begin position="196"/>
        <end position="302"/>
    </location>
</feature>
<dbReference type="NCBIfam" id="TIGR01641">
    <property type="entry name" value="phageSPP1_gp7"/>
    <property type="match status" value="1"/>
</dbReference>
<dbReference type="EMBL" id="LK932492">
    <property type="protein sequence ID" value="CDS84729.1"/>
    <property type="molecule type" value="Genomic_DNA"/>
</dbReference>
<reference evidence="4" key="1">
    <citation type="submission" date="2014-07" db="EMBL/GenBank/DDBJ databases">
        <authorList>
            <person name="Monot Marc"/>
        </authorList>
    </citation>
    <scope>NUCLEOTIDE SEQUENCE</scope>
    <source>
        <strain evidence="3">7032994</strain>
    </source>
</reference>
<dbReference type="Pfam" id="PF04233">
    <property type="entry name" value="Phage_Mu_F"/>
    <property type="match status" value="1"/>
</dbReference>
<evidence type="ECO:0000259" key="2">
    <source>
        <dbReference type="Pfam" id="PF04233"/>
    </source>
</evidence>